<protein>
    <submittedName>
        <fullName evidence="1">Uncharacterized protein</fullName>
    </submittedName>
</protein>
<evidence type="ECO:0000313" key="1">
    <source>
        <dbReference type="EMBL" id="TFK33118.1"/>
    </source>
</evidence>
<organism evidence="1 2">
    <name type="scientific">Crucibulum laeve</name>
    <dbReference type="NCBI Taxonomy" id="68775"/>
    <lineage>
        <taxon>Eukaryota</taxon>
        <taxon>Fungi</taxon>
        <taxon>Dikarya</taxon>
        <taxon>Basidiomycota</taxon>
        <taxon>Agaricomycotina</taxon>
        <taxon>Agaricomycetes</taxon>
        <taxon>Agaricomycetidae</taxon>
        <taxon>Agaricales</taxon>
        <taxon>Agaricineae</taxon>
        <taxon>Nidulariaceae</taxon>
        <taxon>Crucibulum</taxon>
    </lineage>
</organism>
<name>A0A5C3LK40_9AGAR</name>
<evidence type="ECO:0000313" key="2">
    <source>
        <dbReference type="Proteomes" id="UP000308652"/>
    </source>
</evidence>
<accession>A0A5C3LK40</accession>
<reference evidence="1 2" key="1">
    <citation type="journal article" date="2019" name="Nat. Ecol. Evol.">
        <title>Megaphylogeny resolves global patterns of mushroom evolution.</title>
        <authorList>
            <person name="Varga T."/>
            <person name="Krizsan K."/>
            <person name="Foldi C."/>
            <person name="Dima B."/>
            <person name="Sanchez-Garcia M."/>
            <person name="Sanchez-Ramirez S."/>
            <person name="Szollosi G.J."/>
            <person name="Szarkandi J.G."/>
            <person name="Papp V."/>
            <person name="Albert L."/>
            <person name="Andreopoulos W."/>
            <person name="Angelini C."/>
            <person name="Antonin V."/>
            <person name="Barry K.W."/>
            <person name="Bougher N.L."/>
            <person name="Buchanan P."/>
            <person name="Buyck B."/>
            <person name="Bense V."/>
            <person name="Catcheside P."/>
            <person name="Chovatia M."/>
            <person name="Cooper J."/>
            <person name="Damon W."/>
            <person name="Desjardin D."/>
            <person name="Finy P."/>
            <person name="Geml J."/>
            <person name="Haridas S."/>
            <person name="Hughes K."/>
            <person name="Justo A."/>
            <person name="Karasinski D."/>
            <person name="Kautmanova I."/>
            <person name="Kiss B."/>
            <person name="Kocsube S."/>
            <person name="Kotiranta H."/>
            <person name="LaButti K.M."/>
            <person name="Lechner B.E."/>
            <person name="Liimatainen K."/>
            <person name="Lipzen A."/>
            <person name="Lukacs Z."/>
            <person name="Mihaltcheva S."/>
            <person name="Morgado L.N."/>
            <person name="Niskanen T."/>
            <person name="Noordeloos M.E."/>
            <person name="Ohm R.A."/>
            <person name="Ortiz-Santana B."/>
            <person name="Ovrebo C."/>
            <person name="Racz N."/>
            <person name="Riley R."/>
            <person name="Savchenko A."/>
            <person name="Shiryaev A."/>
            <person name="Soop K."/>
            <person name="Spirin V."/>
            <person name="Szebenyi C."/>
            <person name="Tomsovsky M."/>
            <person name="Tulloss R.E."/>
            <person name="Uehling J."/>
            <person name="Grigoriev I.V."/>
            <person name="Vagvolgyi C."/>
            <person name="Papp T."/>
            <person name="Martin F.M."/>
            <person name="Miettinen O."/>
            <person name="Hibbett D.S."/>
            <person name="Nagy L.G."/>
        </authorList>
    </citation>
    <scope>NUCLEOTIDE SEQUENCE [LARGE SCALE GENOMIC DNA]</scope>
    <source>
        <strain evidence="1 2">CBS 166.37</strain>
    </source>
</reference>
<sequence>MGFVRVPARWTTAHDRFRARRRIIALMQAHTILARIGSGSSTRLGTLRPLSRPFANSSFHSVHLSEVQKWAIDSFSPPPRQAINLSHQVRRFG</sequence>
<proteinExistence type="predicted"/>
<gene>
    <name evidence="1" type="ORF">BDQ12DRAFT_449575</name>
</gene>
<keyword evidence="2" id="KW-1185">Reference proteome</keyword>
<dbReference type="AlphaFoldDB" id="A0A5C3LK40"/>
<dbReference type="Proteomes" id="UP000308652">
    <property type="component" value="Unassembled WGS sequence"/>
</dbReference>
<dbReference type="EMBL" id="ML213655">
    <property type="protein sequence ID" value="TFK33118.1"/>
    <property type="molecule type" value="Genomic_DNA"/>
</dbReference>